<name>A0AAW5TV25_9LACT</name>
<dbReference type="Proteomes" id="UP001207687">
    <property type="component" value="Unassembled WGS sequence"/>
</dbReference>
<sequence>MELSDDISLEIEATIIYFDKEEYKFLRDGMKVTSRGQNFIFIEITNSSKQTGNILLHEQGHCYYGHTHLSCHSWGWSNKQEHEANMYMIEQRAEEWLSDYDWLPTSVDIEAFLKHFELEHKHYNDAYNIFKRILTQDDIAL</sequence>
<dbReference type="RefSeq" id="WP_264653935.1">
    <property type="nucleotide sequence ID" value="NZ_JAOQNN010000001.1"/>
</dbReference>
<dbReference type="AlphaFoldDB" id="A0AAW5TV25"/>
<organism evidence="1 2">
    <name type="scientific">Lactococcus lactis</name>
    <dbReference type="NCBI Taxonomy" id="1358"/>
    <lineage>
        <taxon>Bacteria</taxon>
        <taxon>Bacillati</taxon>
        <taxon>Bacillota</taxon>
        <taxon>Bacilli</taxon>
        <taxon>Lactobacillales</taxon>
        <taxon>Streptococcaceae</taxon>
        <taxon>Lactococcus</taxon>
    </lineage>
</organism>
<evidence type="ECO:0000313" key="2">
    <source>
        <dbReference type="Proteomes" id="UP001207687"/>
    </source>
</evidence>
<gene>
    <name evidence="1" type="ORF">M2256_001831</name>
</gene>
<evidence type="ECO:0008006" key="3">
    <source>
        <dbReference type="Google" id="ProtNLM"/>
    </source>
</evidence>
<reference evidence="1" key="1">
    <citation type="submission" date="2023-08" db="EMBL/GenBank/DDBJ databases">
        <title>Genomic analyses of the natural microbiome of Caenorhabditis elegans.</title>
        <authorList>
            <person name="Samuel B."/>
        </authorList>
    </citation>
    <scope>NUCLEOTIDE SEQUENCE</scope>
    <source>
        <strain evidence="1">BIGb0220</strain>
    </source>
</reference>
<proteinExistence type="predicted"/>
<protein>
    <recommendedName>
        <fullName evidence="3">IrrE N-terminal-like domain-containing protein</fullName>
    </recommendedName>
</protein>
<comment type="caution">
    <text evidence="1">The sequence shown here is derived from an EMBL/GenBank/DDBJ whole genome shotgun (WGS) entry which is preliminary data.</text>
</comment>
<evidence type="ECO:0000313" key="1">
    <source>
        <dbReference type="EMBL" id="MCW2281373.1"/>
    </source>
</evidence>
<dbReference type="EMBL" id="JAOQNN010000001">
    <property type="protein sequence ID" value="MCW2281373.1"/>
    <property type="molecule type" value="Genomic_DNA"/>
</dbReference>
<accession>A0AAW5TV25</accession>